<dbReference type="InterPro" id="IPR011546">
    <property type="entry name" value="Pept_M41_FtsH_extracell"/>
</dbReference>
<organism evidence="19 20">
    <name type="scientific">Metarhizium rileyi (strain RCEF 4871)</name>
    <name type="common">Nomuraea rileyi</name>
    <dbReference type="NCBI Taxonomy" id="1649241"/>
    <lineage>
        <taxon>Eukaryota</taxon>
        <taxon>Fungi</taxon>
        <taxon>Dikarya</taxon>
        <taxon>Ascomycota</taxon>
        <taxon>Pezizomycotina</taxon>
        <taxon>Sordariomycetes</taxon>
        <taxon>Hypocreomycetidae</taxon>
        <taxon>Hypocreales</taxon>
        <taxon>Clavicipitaceae</taxon>
        <taxon>Metarhizium</taxon>
    </lineage>
</organism>
<evidence type="ECO:0000256" key="14">
    <source>
        <dbReference type="ARBA" id="ARBA00023128"/>
    </source>
</evidence>
<accession>A0A167BS18</accession>
<reference evidence="19 20" key="1">
    <citation type="journal article" date="2016" name="Genome Biol. Evol.">
        <title>Divergent and convergent evolution of fungal pathogenicity.</title>
        <authorList>
            <person name="Shang Y."/>
            <person name="Xiao G."/>
            <person name="Zheng P."/>
            <person name="Cen K."/>
            <person name="Zhan S."/>
            <person name="Wang C."/>
        </authorList>
    </citation>
    <scope>NUCLEOTIDE SEQUENCE [LARGE SCALE GENOMIC DNA]</scope>
    <source>
        <strain evidence="19 20">RCEF 4871</strain>
    </source>
</reference>
<dbReference type="EMBL" id="AZHC01000019">
    <property type="protein sequence ID" value="OAA40355.1"/>
    <property type="molecule type" value="Genomic_DNA"/>
</dbReference>
<dbReference type="HAMAP" id="MF_01458">
    <property type="entry name" value="FtsH"/>
    <property type="match status" value="1"/>
</dbReference>
<dbReference type="Pfam" id="PF06480">
    <property type="entry name" value="FtsH_ext"/>
    <property type="match status" value="1"/>
</dbReference>
<keyword evidence="7" id="KW-0479">Metal-binding</keyword>
<dbReference type="Pfam" id="PF17862">
    <property type="entry name" value="AAA_lid_3"/>
    <property type="match status" value="1"/>
</dbReference>
<keyword evidence="5 19" id="KW-0645">Protease</keyword>
<feature type="region of interest" description="Disordered" evidence="17">
    <location>
        <begin position="545"/>
        <end position="598"/>
    </location>
</feature>
<evidence type="ECO:0000256" key="4">
    <source>
        <dbReference type="ARBA" id="ARBA00010550"/>
    </source>
</evidence>
<dbReference type="Gene3D" id="3.40.50.300">
    <property type="entry name" value="P-loop containing nucleotide triphosphate hydrolases"/>
    <property type="match status" value="1"/>
</dbReference>
<dbReference type="CDD" id="cd19501">
    <property type="entry name" value="RecA-like_FtsH"/>
    <property type="match status" value="1"/>
</dbReference>
<dbReference type="Gene3D" id="3.40.50.150">
    <property type="entry name" value="Vaccinia Virus protein VP39"/>
    <property type="match status" value="1"/>
</dbReference>
<sequence length="1260" mass="139912">MPRLPPWLLRKANQHSSNLASLVPACRDIQSAKNELRWLAEYVKESTPRANLQARQLRSLCQRRRHGVPLQYILGSQPFGPLDIKCRPGVLIPRPETEAYVHHLVDMIKTGELWGPEPGGPNGDLSIVDLCTGTGCIPLLLYTLLQPSFRRLHVRGIDVAPEAVDLAKLNINHNSQLGNMAPPNRSQKLEILKGDIFKDNDTVPLGQNPCDILVSNPPYVSRKAWDCGLGQMGYSVRKYEPRIALVPTQNVPVAAGWRHEDAFYSRLFDIAILLKTRVALFELGDETQARRVLGGLLQHKLAQFVMAEVWRDWPDLTAADGEAAELDVEVDGAISFQSFLTNPGGSAFCDGSDITNMSRYLRQSSQLARLARLSQHSGFQRSIRLPVAPRSISSRILPAPYGICVRYYSSSKPPQPDEDSKANKENKHEVPKNQIEQEIKPGEEKAAEPAKLAPLPEGWIRLSKDEIAQLDAFQKVLPEAQRATFKDILRGLQQTGAPAEVRDLLAKMRKGPGNLSILDKGRLMRCVFTMAERLAEWEIEEQRKGKGMFDQNRRPNQDQNDAEAGKSDPEFETRNKKSDESGSHQQGPGGPKKPERNGWMDALQTGLVLGITLWLVDSFSKPFSEKEITWQEMRRAFLDKGLVQKMVVVNGSQVRVELHPDALQGDAGSNGKRTYIFTIGSVESFEKKLEEAQDQLGIPASERIPVSYEAGGSTIGNLLLAFGPTLLFIGLILWTQRSMSGRAGGGGMFNFGKSKAKKFNAESAVKVKFADVAGLEEAKTEIMEFVSFLKQPEKFEKLGAKIPRGAILAGPPGTGKTLLAKATAGESGVPFFSVSGSEFVEMFVGVGPSRVRDLFAEGRKNAPCIIFIDEIDAIGRARMESGRGFGGNDEREATLNQILTEMDGFNTREQVVVLAGTNRADILDKALMRPGRFDRHIFIDRPTMSGRKEIFRVYLKKIVTNEDQDFLVGRLATLTPGFSGADISNVVNEAALIAARGNAEEVKMIHFERAIERVIGGLERKSLVLRPDEKKTVAYHEAGHAICGWFLRHADPLLKVSIIPRGQGALGYAQYLPQDAYLMNTNQLMDRMAMTMGGRVSEELHFPTVTTGASDDFKKVSQMARNMVTQWGMSDKVGPVFFENDPNRMQKPFAEATAQQIDQEVHRIVDEAYQRCKDLLLEKKHQVGLIAEELLKKEVLVRDDMVRILGKRPFEDNNEEFEKYFGGGKEESAPPPFPAEETDTPKEEPPAPAPAFSQHSDGSR</sequence>
<keyword evidence="10" id="KW-0862">Zinc</keyword>
<evidence type="ECO:0000256" key="12">
    <source>
        <dbReference type="ARBA" id="ARBA00022989"/>
    </source>
</evidence>
<keyword evidence="8" id="KW-0547">Nucleotide-binding</keyword>
<dbReference type="STRING" id="1081105.A0A167BS18"/>
<evidence type="ECO:0000256" key="2">
    <source>
        <dbReference type="ARBA" id="ARBA00004225"/>
    </source>
</evidence>
<dbReference type="GO" id="GO:0008270">
    <property type="term" value="F:zinc ion binding"/>
    <property type="evidence" value="ECO:0007669"/>
    <property type="project" value="InterPro"/>
</dbReference>
<feature type="domain" description="AAA+ ATPase" evidence="18">
    <location>
        <begin position="802"/>
        <end position="943"/>
    </location>
</feature>
<dbReference type="Proteomes" id="UP000243498">
    <property type="component" value="Unassembled WGS sequence"/>
</dbReference>
<evidence type="ECO:0000256" key="6">
    <source>
        <dbReference type="ARBA" id="ARBA00022692"/>
    </source>
</evidence>
<dbReference type="Pfam" id="PF00004">
    <property type="entry name" value="AAA"/>
    <property type="match status" value="1"/>
</dbReference>
<comment type="cofactor">
    <cofactor evidence="1">
        <name>Zn(2+)</name>
        <dbReference type="ChEBI" id="CHEBI:29105"/>
    </cofactor>
</comment>
<comment type="catalytic activity">
    <reaction evidence="16">
        <text>ATP + H2O = ADP + phosphate + H(+)</text>
        <dbReference type="Rhea" id="RHEA:13065"/>
        <dbReference type="ChEBI" id="CHEBI:15377"/>
        <dbReference type="ChEBI" id="CHEBI:15378"/>
        <dbReference type="ChEBI" id="CHEBI:30616"/>
        <dbReference type="ChEBI" id="CHEBI:43474"/>
        <dbReference type="ChEBI" id="CHEBI:456216"/>
    </reaction>
    <physiologicalReaction direction="left-to-right" evidence="16">
        <dbReference type="Rhea" id="RHEA:13066"/>
    </physiologicalReaction>
</comment>
<dbReference type="Gene3D" id="1.10.8.10">
    <property type="entry name" value="DNA helicase RuvA subunit, C-terminal domain"/>
    <property type="match status" value="1"/>
</dbReference>
<name>A0A167BS18_METRR</name>
<keyword evidence="13" id="KW-0482">Metalloprotease</keyword>
<dbReference type="PANTHER" id="PTHR43655">
    <property type="entry name" value="ATP-DEPENDENT PROTEASE"/>
    <property type="match status" value="1"/>
</dbReference>
<dbReference type="GO" id="GO:0003676">
    <property type="term" value="F:nucleic acid binding"/>
    <property type="evidence" value="ECO:0007669"/>
    <property type="project" value="InterPro"/>
</dbReference>
<evidence type="ECO:0000256" key="17">
    <source>
        <dbReference type="SAM" id="MobiDB-lite"/>
    </source>
</evidence>
<dbReference type="InterPro" id="IPR003959">
    <property type="entry name" value="ATPase_AAA_core"/>
</dbReference>
<evidence type="ECO:0000256" key="9">
    <source>
        <dbReference type="ARBA" id="ARBA00022801"/>
    </source>
</evidence>
<feature type="compositionally biased region" description="Basic and acidic residues" evidence="17">
    <location>
        <begin position="1218"/>
        <end position="1228"/>
    </location>
</feature>
<gene>
    <name evidence="19" type="ORF">NOR_05916</name>
</gene>
<evidence type="ECO:0000256" key="1">
    <source>
        <dbReference type="ARBA" id="ARBA00001947"/>
    </source>
</evidence>
<dbReference type="OrthoDB" id="1413014at2759"/>
<dbReference type="PROSITE" id="PS00092">
    <property type="entry name" value="N6_MTASE"/>
    <property type="match status" value="1"/>
</dbReference>
<evidence type="ECO:0000256" key="16">
    <source>
        <dbReference type="ARBA" id="ARBA00048778"/>
    </source>
</evidence>
<dbReference type="InterPro" id="IPR003593">
    <property type="entry name" value="AAA+_ATPase"/>
</dbReference>
<comment type="caution">
    <text evidence="19">The sequence shown here is derived from an EMBL/GenBank/DDBJ whole genome shotgun (WGS) entry which is preliminary data.</text>
</comment>
<dbReference type="Gene3D" id="1.10.8.60">
    <property type="match status" value="1"/>
</dbReference>
<keyword evidence="9" id="KW-0378">Hydrolase</keyword>
<keyword evidence="20" id="KW-1185">Reference proteome</keyword>
<dbReference type="GO" id="GO:0034982">
    <property type="term" value="P:mitochondrial protein processing"/>
    <property type="evidence" value="ECO:0007669"/>
    <property type="project" value="TreeGrafter"/>
</dbReference>
<comment type="similarity">
    <text evidence="3">In the C-terminal section; belongs to the peptidase M41 family.</text>
</comment>
<dbReference type="InterPro" id="IPR029063">
    <property type="entry name" value="SAM-dependent_MTases_sf"/>
</dbReference>
<evidence type="ECO:0000256" key="5">
    <source>
        <dbReference type="ARBA" id="ARBA00022670"/>
    </source>
</evidence>
<dbReference type="PANTHER" id="PTHR43655:SF2">
    <property type="entry name" value="AFG3 LIKE MATRIX AAA PEPTIDASE SUBUNIT 2, ISOFORM A"/>
    <property type="match status" value="1"/>
</dbReference>
<dbReference type="GO" id="GO:0008168">
    <property type="term" value="F:methyltransferase activity"/>
    <property type="evidence" value="ECO:0007669"/>
    <property type="project" value="InterPro"/>
</dbReference>
<dbReference type="GO" id="GO:0005745">
    <property type="term" value="C:m-AAA complex"/>
    <property type="evidence" value="ECO:0007669"/>
    <property type="project" value="TreeGrafter"/>
</dbReference>
<dbReference type="InterPro" id="IPR050928">
    <property type="entry name" value="ATP-dep_Zn_Metalloprotease"/>
</dbReference>
<evidence type="ECO:0000256" key="8">
    <source>
        <dbReference type="ARBA" id="ARBA00022741"/>
    </source>
</evidence>
<dbReference type="InterPro" id="IPR005936">
    <property type="entry name" value="FtsH"/>
</dbReference>
<feature type="compositionally biased region" description="Basic and acidic residues" evidence="17">
    <location>
        <begin position="563"/>
        <end position="582"/>
    </location>
</feature>
<evidence type="ECO:0000256" key="7">
    <source>
        <dbReference type="ARBA" id="ARBA00022723"/>
    </source>
</evidence>
<dbReference type="InterPro" id="IPR041569">
    <property type="entry name" value="AAA_lid_3"/>
</dbReference>
<keyword evidence="6" id="KW-0812">Transmembrane</keyword>
<evidence type="ECO:0000256" key="13">
    <source>
        <dbReference type="ARBA" id="ARBA00023049"/>
    </source>
</evidence>
<evidence type="ECO:0000256" key="3">
    <source>
        <dbReference type="ARBA" id="ARBA00010044"/>
    </source>
</evidence>
<dbReference type="InterPro" id="IPR003960">
    <property type="entry name" value="ATPase_AAA_CS"/>
</dbReference>
<keyword evidence="11" id="KW-0067">ATP-binding</keyword>
<evidence type="ECO:0000313" key="20">
    <source>
        <dbReference type="Proteomes" id="UP000243498"/>
    </source>
</evidence>
<dbReference type="SUPFAM" id="SSF52540">
    <property type="entry name" value="P-loop containing nucleoside triphosphate hydrolases"/>
    <property type="match status" value="1"/>
</dbReference>
<evidence type="ECO:0000313" key="19">
    <source>
        <dbReference type="EMBL" id="OAA40355.1"/>
    </source>
</evidence>
<evidence type="ECO:0000256" key="11">
    <source>
        <dbReference type="ARBA" id="ARBA00022840"/>
    </source>
</evidence>
<dbReference type="GO" id="GO:0030163">
    <property type="term" value="P:protein catabolic process"/>
    <property type="evidence" value="ECO:0007669"/>
    <property type="project" value="UniProtKB-ARBA"/>
</dbReference>
<dbReference type="InterPro" id="IPR002052">
    <property type="entry name" value="DNA_methylase_N6_adenine_CS"/>
</dbReference>
<dbReference type="SUPFAM" id="SSF53335">
    <property type="entry name" value="S-adenosyl-L-methionine-dependent methyltransferases"/>
    <property type="match status" value="1"/>
</dbReference>
<feature type="region of interest" description="Disordered" evidence="17">
    <location>
        <begin position="1218"/>
        <end position="1260"/>
    </location>
</feature>
<dbReference type="GO" id="GO:0004176">
    <property type="term" value="F:ATP-dependent peptidase activity"/>
    <property type="evidence" value="ECO:0007669"/>
    <property type="project" value="InterPro"/>
</dbReference>
<dbReference type="FunFam" id="3.40.50.300:FF:000001">
    <property type="entry name" value="ATP-dependent zinc metalloprotease FtsH"/>
    <property type="match status" value="1"/>
</dbReference>
<dbReference type="GO" id="GO:0016887">
    <property type="term" value="F:ATP hydrolysis activity"/>
    <property type="evidence" value="ECO:0007669"/>
    <property type="project" value="InterPro"/>
</dbReference>
<keyword evidence="12" id="KW-1133">Transmembrane helix</keyword>
<proteinExistence type="inferred from homology"/>
<evidence type="ECO:0000259" key="18">
    <source>
        <dbReference type="SMART" id="SM00382"/>
    </source>
</evidence>
<dbReference type="SUPFAM" id="SSF140990">
    <property type="entry name" value="FtsH protease domain-like"/>
    <property type="match status" value="1"/>
</dbReference>
<comment type="similarity">
    <text evidence="4">In the N-terminal section; belongs to the AAA ATPase family.</text>
</comment>
<dbReference type="Gene3D" id="1.20.58.760">
    <property type="entry name" value="Peptidase M41"/>
    <property type="match status" value="1"/>
</dbReference>
<dbReference type="InterPro" id="IPR037219">
    <property type="entry name" value="Peptidase_M41-like"/>
</dbReference>
<feature type="compositionally biased region" description="Basic and acidic residues" evidence="17">
    <location>
        <begin position="418"/>
        <end position="448"/>
    </location>
</feature>
<dbReference type="AlphaFoldDB" id="A0A167BS18"/>
<dbReference type="FunFam" id="1.20.58.760:FF:000003">
    <property type="entry name" value="AFG3-like AAA ATPase 2"/>
    <property type="match status" value="1"/>
</dbReference>
<dbReference type="GO" id="GO:0032259">
    <property type="term" value="P:methylation"/>
    <property type="evidence" value="ECO:0007669"/>
    <property type="project" value="InterPro"/>
</dbReference>
<evidence type="ECO:0000256" key="10">
    <source>
        <dbReference type="ARBA" id="ARBA00022833"/>
    </source>
</evidence>
<dbReference type="CDD" id="cd02440">
    <property type="entry name" value="AdoMet_MTases"/>
    <property type="match status" value="1"/>
</dbReference>
<dbReference type="NCBIfam" id="TIGR01241">
    <property type="entry name" value="FtsH_fam"/>
    <property type="match status" value="1"/>
</dbReference>
<dbReference type="Pfam" id="PF01434">
    <property type="entry name" value="Peptidase_M41"/>
    <property type="match status" value="1"/>
</dbReference>
<comment type="subcellular location">
    <subcellularLocation>
        <location evidence="2">Mitochondrion membrane</location>
        <topology evidence="2">Multi-pass membrane protein</topology>
    </subcellularLocation>
</comment>
<dbReference type="InterPro" id="IPR000642">
    <property type="entry name" value="Peptidase_M41"/>
</dbReference>
<feature type="region of interest" description="Disordered" evidence="17">
    <location>
        <begin position="408"/>
        <end position="450"/>
    </location>
</feature>
<dbReference type="GO" id="GO:0004222">
    <property type="term" value="F:metalloendopeptidase activity"/>
    <property type="evidence" value="ECO:0007669"/>
    <property type="project" value="InterPro"/>
</dbReference>
<evidence type="ECO:0000256" key="15">
    <source>
        <dbReference type="ARBA" id="ARBA00023136"/>
    </source>
</evidence>
<keyword evidence="14" id="KW-0496">Mitochondrion</keyword>
<protein>
    <submittedName>
        <fullName evidence="19">Matrix AAA protease MAP-1</fullName>
    </submittedName>
</protein>
<dbReference type="OMA" id="HEDAFYS"/>
<dbReference type="PROSITE" id="PS00674">
    <property type="entry name" value="AAA"/>
    <property type="match status" value="1"/>
</dbReference>
<dbReference type="GO" id="GO:0005524">
    <property type="term" value="F:ATP binding"/>
    <property type="evidence" value="ECO:0007669"/>
    <property type="project" value="UniProtKB-KW"/>
</dbReference>
<dbReference type="InterPro" id="IPR027417">
    <property type="entry name" value="P-loop_NTPase"/>
</dbReference>
<dbReference type="SMART" id="SM00382">
    <property type="entry name" value="AAA"/>
    <property type="match status" value="1"/>
</dbReference>
<keyword evidence="15" id="KW-0472">Membrane</keyword>
<dbReference type="Gene3D" id="3.40.1690.20">
    <property type="match status" value="1"/>
</dbReference>
<dbReference type="FunFam" id="1.10.8.60:FF:000019">
    <property type="entry name" value="AFG3-like AAA ATPase 2"/>
    <property type="match status" value="1"/>
</dbReference>